<feature type="region of interest" description="Disordered" evidence="1">
    <location>
        <begin position="51"/>
        <end position="107"/>
    </location>
</feature>
<feature type="non-terminal residue" evidence="2">
    <location>
        <position position="1"/>
    </location>
</feature>
<sequence>MTSRARPLISATPSFASSPRRRPWPRAPSASRARSVLLPASGTASSLMSLSAARMAPSTTSGTSSLSPITASFSSAPASPSPLHPPRWPPPRPSYSASAMTATSALRPRAPENAHRCCYCSVKHVSHAAVSCLDKR</sequence>
<feature type="region of interest" description="Disordered" evidence="1">
    <location>
        <begin position="1"/>
        <end position="38"/>
    </location>
</feature>
<feature type="compositionally biased region" description="Pro residues" evidence="1">
    <location>
        <begin position="79"/>
        <end position="93"/>
    </location>
</feature>
<dbReference type="AlphaFoldDB" id="A0A0L0DMP7"/>
<feature type="compositionally biased region" description="Low complexity" evidence="1">
    <location>
        <begin position="27"/>
        <end position="38"/>
    </location>
</feature>
<dbReference type="RefSeq" id="XP_013761884.1">
    <property type="nucleotide sequence ID" value="XM_013906430.1"/>
</dbReference>
<reference evidence="2 3" key="1">
    <citation type="submission" date="2010-05" db="EMBL/GenBank/DDBJ databases">
        <title>The Genome Sequence of Thecamonas trahens ATCC 50062.</title>
        <authorList>
            <consortium name="The Broad Institute Genome Sequencing Platform"/>
            <person name="Russ C."/>
            <person name="Cuomo C."/>
            <person name="Shea T."/>
            <person name="Young S.K."/>
            <person name="Zeng Q."/>
            <person name="Koehrsen M."/>
            <person name="Haas B."/>
            <person name="Borodovsky M."/>
            <person name="Guigo R."/>
            <person name="Alvarado L."/>
            <person name="Berlin A."/>
            <person name="Bochicchio J."/>
            <person name="Borenstein D."/>
            <person name="Chapman S."/>
            <person name="Chen Z."/>
            <person name="Freedman E."/>
            <person name="Gellesch M."/>
            <person name="Goldberg J."/>
            <person name="Griggs A."/>
            <person name="Gujja S."/>
            <person name="Heilman E."/>
            <person name="Heiman D."/>
            <person name="Hepburn T."/>
            <person name="Howarth C."/>
            <person name="Jen D."/>
            <person name="Larson L."/>
            <person name="Mehta T."/>
            <person name="Park D."/>
            <person name="Pearson M."/>
            <person name="Roberts A."/>
            <person name="Saif S."/>
            <person name="Shenoy N."/>
            <person name="Sisk P."/>
            <person name="Stolte C."/>
            <person name="Sykes S."/>
            <person name="Thomson T."/>
            <person name="Walk T."/>
            <person name="White J."/>
            <person name="Yandava C."/>
            <person name="Burger G."/>
            <person name="Gray M.W."/>
            <person name="Holland P.W.H."/>
            <person name="King N."/>
            <person name="Lang F.B.F."/>
            <person name="Roger A.J."/>
            <person name="Ruiz-Trillo I."/>
            <person name="Lander E."/>
            <person name="Nusbaum C."/>
        </authorList>
    </citation>
    <scope>NUCLEOTIDE SEQUENCE [LARGE SCALE GENOMIC DNA]</scope>
    <source>
        <strain evidence="2 3">ATCC 50062</strain>
    </source>
</reference>
<gene>
    <name evidence="2" type="ORF">AMSG_01277</name>
</gene>
<evidence type="ECO:0000313" key="3">
    <source>
        <dbReference type="Proteomes" id="UP000054408"/>
    </source>
</evidence>
<accession>A0A0L0DMP7</accession>
<evidence type="ECO:0000256" key="1">
    <source>
        <dbReference type="SAM" id="MobiDB-lite"/>
    </source>
</evidence>
<dbReference type="GeneID" id="25561032"/>
<proteinExistence type="predicted"/>
<evidence type="ECO:0000313" key="2">
    <source>
        <dbReference type="EMBL" id="KNC53567.1"/>
    </source>
</evidence>
<protein>
    <submittedName>
        <fullName evidence="2">Cytoplasmic linker protein 190</fullName>
    </submittedName>
</protein>
<feature type="compositionally biased region" description="Low complexity" evidence="1">
    <location>
        <begin position="51"/>
        <end position="78"/>
    </location>
</feature>
<dbReference type="EMBL" id="GL349437">
    <property type="protein sequence ID" value="KNC53567.1"/>
    <property type="molecule type" value="Genomic_DNA"/>
</dbReference>
<dbReference type="Proteomes" id="UP000054408">
    <property type="component" value="Unassembled WGS sequence"/>
</dbReference>
<organism evidence="2 3">
    <name type="scientific">Thecamonas trahens ATCC 50062</name>
    <dbReference type="NCBI Taxonomy" id="461836"/>
    <lineage>
        <taxon>Eukaryota</taxon>
        <taxon>Apusozoa</taxon>
        <taxon>Apusomonadida</taxon>
        <taxon>Apusomonadidae</taxon>
        <taxon>Thecamonas</taxon>
    </lineage>
</organism>
<keyword evidence="3" id="KW-1185">Reference proteome</keyword>
<feature type="compositionally biased region" description="Low complexity" evidence="1">
    <location>
        <begin position="94"/>
        <end position="105"/>
    </location>
</feature>
<name>A0A0L0DMP7_THETB</name>